<keyword evidence="9 12" id="KW-0413">Isomerase</keyword>
<evidence type="ECO:0000256" key="9">
    <source>
        <dbReference type="ARBA" id="ARBA00023235"/>
    </source>
</evidence>
<dbReference type="InterPro" id="IPR036611">
    <property type="entry name" value="Trigger_fac_ribosome-bd_sf"/>
</dbReference>
<dbReference type="EC" id="5.2.1.8" evidence="3 12"/>
<keyword evidence="5 12" id="KW-0963">Cytoplasm</keyword>
<dbReference type="GO" id="GO:0043022">
    <property type="term" value="F:ribosome binding"/>
    <property type="evidence" value="ECO:0007669"/>
    <property type="project" value="TreeGrafter"/>
</dbReference>
<dbReference type="InterPro" id="IPR008881">
    <property type="entry name" value="Trigger_fac_ribosome-bd_bac"/>
</dbReference>
<dbReference type="GO" id="GO:0051083">
    <property type="term" value="P:'de novo' cotranslational protein folding"/>
    <property type="evidence" value="ECO:0007669"/>
    <property type="project" value="TreeGrafter"/>
</dbReference>
<dbReference type="EMBL" id="AACCXK010000012">
    <property type="protein sequence ID" value="EAK0453442.1"/>
    <property type="molecule type" value="Genomic_DNA"/>
</dbReference>
<reference evidence="18 20" key="1">
    <citation type="submission" date="2018-05" db="EMBL/GenBank/DDBJ databases">
        <authorList>
            <consortium name="PulseNet: The National Subtyping Network for Foodborne Disease Surveillance"/>
            <person name="Tarr C.L."/>
            <person name="Trees E."/>
            <person name="Katz L.S."/>
            <person name="Carleton-Romer H.A."/>
            <person name="Stroika S."/>
            <person name="Kucerova Z."/>
            <person name="Roache K.F."/>
            <person name="Sabol A.L."/>
            <person name="Besser J."/>
            <person name="Gerner-Smidt P."/>
        </authorList>
    </citation>
    <scope>NUCLEOTIDE SEQUENCE</scope>
    <source>
        <strain evidence="18">2014D-0197</strain>
        <strain evidence="17 20">2016D-0221</strain>
        <strain evidence="19">D4313</strain>
    </source>
</reference>
<dbReference type="SUPFAM" id="SSF54534">
    <property type="entry name" value="FKBP-like"/>
    <property type="match status" value="1"/>
</dbReference>
<dbReference type="Pfam" id="PF05698">
    <property type="entry name" value="Trigger_C"/>
    <property type="match status" value="1"/>
</dbReference>
<evidence type="ECO:0000256" key="10">
    <source>
        <dbReference type="ARBA" id="ARBA00023306"/>
    </source>
</evidence>
<dbReference type="SUPFAM" id="SSF102735">
    <property type="entry name" value="Trigger factor ribosome-binding domain"/>
    <property type="match status" value="1"/>
</dbReference>
<dbReference type="GO" id="GO:0015031">
    <property type="term" value="P:protein transport"/>
    <property type="evidence" value="ECO:0007669"/>
    <property type="project" value="UniProtKB-UniRule"/>
</dbReference>
<evidence type="ECO:0000256" key="5">
    <source>
        <dbReference type="ARBA" id="ARBA00022490"/>
    </source>
</evidence>
<dbReference type="InterPro" id="IPR005215">
    <property type="entry name" value="Trig_fac"/>
</dbReference>
<keyword evidence="6 12" id="KW-0132">Cell division</keyword>
<evidence type="ECO:0000256" key="15">
    <source>
        <dbReference type="SAM" id="Coils"/>
    </source>
</evidence>
<dbReference type="InterPro" id="IPR046357">
    <property type="entry name" value="PPIase_dom_sf"/>
</dbReference>
<proteinExistence type="inferred from homology"/>
<dbReference type="GO" id="GO:0043335">
    <property type="term" value="P:protein unfolding"/>
    <property type="evidence" value="ECO:0007669"/>
    <property type="project" value="TreeGrafter"/>
</dbReference>
<comment type="similarity">
    <text evidence="2 12 14">Belongs to the FKBP-type PPIase family. Tig subfamily.</text>
</comment>
<dbReference type="InterPro" id="IPR037041">
    <property type="entry name" value="Trigger_fac_C_sf"/>
</dbReference>
<evidence type="ECO:0000256" key="14">
    <source>
        <dbReference type="RuleBase" id="RU003914"/>
    </source>
</evidence>
<dbReference type="EMBL" id="AACCXM010000008">
    <property type="protein sequence ID" value="EAK0469294.1"/>
    <property type="molecule type" value="Genomic_DNA"/>
</dbReference>
<keyword evidence="7 12" id="KW-0697">Rotamase</keyword>
<dbReference type="SUPFAM" id="SSF109998">
    <property type="entry name" value="Triger factor/SurA peptide-binding domain-like"/>
    <property type="match status" value="1"/>
</dbReference>
<dbReference type="GO" id="GO:0005737">
    <property type="term" value="C:cytoplasm"/>
    <property type="evidence" value="ECO:0007669"/>
    <property type="project" value="UniProtKB-SubCell"/>
</dbReference>
<feature type="domain" description="PPIase FKBP-type" evidence="16">
    <location>
        <begin position="164"/>
        <end position="244"/>
    </location>
</feature>
<evidence type="ECO:0000256" key="12">
    <source>
        <dbReference type="HAMAP-Rule" id="MF_00303"/>
    </source>
</evidence>
<dbReference type="PANTHER" id="PTHR30560:SF3">
    <property type="entry name" value="TRIGGER FACTOR-LIKE PROTEIN TIG, CHLOROPLASTIC"/>
    <property type="match status" value="1"/>
</dbReference>
<comment type="function">
    <text evidence="12">Involved in protein export. Acts as a chaperone by maintaining the newly synthesized protein in an open conformation. Functions as a peptidyl-prolyl cis-trans isomerase.</text>
</comment>
<dbReference type="RefSeq" id="WP_065843684.1">
    <property type="nucleotide sequence ID" value="NZ_AABUZP020000066.1"/>
</dbReference>
<evidence type="ECO:0000256" key="4">
    <source>
        <dbReference type="ARBA" id="ARBA00016902"/>
    </source>
</evidence>
<dbReference type="FunFam" id="3.10.50.40:FF:000001">
    <property type="entry name" value="Trigger factor"/>
    <property type="match status" value="1"/>
</dbReference>
<evidence type="ECO:0000256" key="1">
    <source>
        <dbReference type="ARBA" id="ARBA00000971"/>
    </source>
</evidence>
<evidence type="ECO:0000256" key="6">
    <source>
        <dbReference type="ARBA" id="ARBA00022618"/>
    </source>
</evidence>
<evidence type="ECO:0000313" key="19">
    <source>
        <dbReference type="EMBL" id="EAK0469294.1"/>
    </source>
</evidence>
<dbReference type="HAMAP" id="MF_00303">
    <property type="entry name" value="Trigger_factor_Tig"/>
    <property type="match status" value="1"/>
</dbReference>
<dbReference type="PROSITE" id="PS50059">
    <property type="entry name" value="FKBP_PPIASE"/>
    <property type="match status" value="1"/>
</dbReference>
<evidence type="ECO:0000256" key="11">
    <source>
        <dbReference type="ARBA" id="ARBA00029986"/>
    </source>
</evidence>
<dbReference type="InterPro" id="IPR027304">
    <property type="entry name" value="Trigger_fact/SurA_dom_sf"/>
</dbReference>
<dbReference type="NCBIfam" id="TIGR00115">
    <property type="entry name" value="tig"/>
    <property type="match status" value="1"/>
</dbReference>
<comment type="catalytic activity">
    <reaction evidence="1 12 13">
        <text>[protein]-peptidylproline (omega=180) = [protein]-peptidylproline (omega=0)</text>
        <dbReference type="Rhea" id="RHEA:16237"/>
        <dbReference type="Rhea" id="RHEA-COMP:10747"/>
        <dbReference type="Rhea" id="RHEA-COMP:10748"/>
        <dbReference type="ChEBI" id="CHEBI:83833"/>
        <dbReference type="ChEBI" id="CHEBI:83834"/>
        <dbReference type="EC" id="5.2.1.8"/>
    </reaction>
</comment>
<evidence type="ECO:0000256" key="8">
    <source>
        <dbReference type="ARBA" id="ARBA00023186"/>
    </source>
</evidence>
<keyword evidence="8 12" id="KW-0143">Chaperone</keyword>
<dbReference type="InterPro" id="IPR001179">
    <property type="entry name" value="PPIase_FKBP_dom"/>
</dbReference>
<comment type="caution">
    <text evidence="18">The sequence shown here is derived from an EMBL/GenBank/DDBJ whole genome shotgun (WGS) entry which is preliminary data.</text>
</comment>
<comment type="domain">
    <text evidence="12">Consists of 3 domains; the N-terminus binds the ribosome, the middle domain has PPIase activity, while the C-terminus has intrinsic chaperone activity on its own.</text>
</comment>
<evidence type="ECO:0000256" key="2">
    <source>
        <dbReference type="ARBA" id="ARBA00005464"/>
    </source>
</evidence>
<evidence type="ECO:0000313" key="17">
    <source>
        <dbReference type="EMBL" id="EAI5408521.1"/>
    </source>
</evidence>
<dbReference type="Gene3D" id="3.30.70.1050">
    <property type="entry name" value="Trigger factor ribosome-binding domain"/>
    <property type="match status" value="1"/>
</dbReference>
<keyword evidence="15" id="KW-0175">Coiled coil</keyword>
<evidence type="ECO:0000256" key="7">
    <source>
        <dbReference type="ARBA" id="ARBA00023110"/>
    </source>
</evidence>
<evidence type="ECO:0000313" key="18">
    <source>
        <dbReference type="EMBL" id="EAK0453442.1"/>
    </source>
</evidence>
<dbReference type="Gene3D" id="1.10.3120.10">
    <property type="entry name" value="Trigger factor, C-terminal domain"/>
    <property type="match status" value="1"/>
</dbReference>
<evidence type="ECO:0000256" key="13">
    <source>
        <dbReference type="PROSITE-ProRule" id="PRU00277"/>
    </source>
</evidence>
<dbReference type="Proteomes" id="UP000557842">
    <property type="component" value="Unassembled WGS sequence"/>
</dbReference>
<organism evidence="18">
    <name type="scientific">Campylobacter fetus</name>
    <dbReference type="NCBI Taxonomy" id="196"/>
    <lineage>
        <taxon>Bacteria</taxon>
        <taxon>Pseudomonadati</taxon>
        <taxon>Campylobacterota</taxon>
        <taxon>Epsilonproteobacteria</taxon>
        <taxon>Campylobacterales</taxon>
        <taxon>Campylobacteraceae</taxon>
        <taxon>Campylobacter</taxon>
    </lineage>
</organism>
<dbReference type="EMBL" id="AABQDW010000013">
    <property type="protein sequence ID" value="EAI5408521.1"/>
    <property type="molecule type" value="Genomic_DNA"/>
</dbReference>
<dbReference type="GO" id="GO:0003755">
    <property type="term" value="F:peptidyl-prolyl cis-trans isomerase activity"/>
    <property type="evidence" value="ECO:0007669"/>
    <property type="project" value="UniProtKB-UniRule"/>
</dbReference>
<evidence type="ECO:0000256" key="3">
    <source>
        <dbReference type="ARBA" id="ARBA00013194"/>
    </source>
</evidence>
<dbReference type="InterPro" id="IPR008880">
    <property type="entry name" value="Trigger_fac_C"/>
</dbReference>
<evidence type="ECO:0000259" key="16">
    <source>
        <dbReference type="PROSITE" id="PS50059"/>
    </source>
</evidence>
<comment type="subcellular location">
    <subcellularLocation>
        <location evidence="12">Cytoplasm</location>
    </subcellularLocation>
    <text evidence="12">About half TF is bound to the ribosome near the polypeptide exit tunnel while the other half is free in the cytoplasm.</text>
</comment>
<dbReference type="Pfam" id="PF05697">
    <property type="entry name" value="Trigger_N"/>
    <property type="match status" value="1"/>
</dbReference>
<protein>
    <recommendedName>
        <fullName evidence="4 12">Trigger factor</fullName>
        <shortName evidence="12">TF</shortName>
        <ecNumber evidence="3 12">5.2.1.8</ecNumber>
    </recommendedName>
    <alternativeName>
        <fullName evidence="11 12">PPIase</fullName>
    </alternativeName>
</protein>
<evidence type="ECO:0000313" key="20">
    <source>
        <dbReference type="Proteomes" id="UP000557842"/>
    </source>
</evidence>
<dbReference type="AlphaFoldDB" id="A0A5L4KCZ9"/>
<feature type="coiled-coil region" evidence="15">
    <location>
        <begin position="326"/>
        <end position="353"/>
    </location>
</feature>
<name>A0A5L4KCZ9_CAMFE</name>
<dbReference type="Gene3D" id="3.10.50.40">
    <property type="match status" value="1"/>
</dbReference>
<accession>A0A5L4KCZ9</accession>
<dbReference type="PIRSF" id="PIRSF003095">
    <property type="entry name" value="Trigger_factor"/>
    <property type="match status" value="1"/>
</dbReference>
<dbReference type="PANTHER" id="PTHR30560">
    <property type="entry name" value="TRIGGER FACTOR CHAPERONE AND PEPTIDYL-PROLYL CIS/TRANS ISOMERASE"/>
    <property type="match status" value="1"/>
</dbReference>
<dbReference type="GO" id="GO:0044183">
    <property type="term" value="F:protein folding chaperone"/>
    <property type="evidence" value="ECO:0007669"/>
    <property type="project" value="TreeGrafter"/>
</dbReference>
<dbReference type="GO" id="GO:0051301">
    <property type="term" value="P:cell division"/>
    <property type="evidence" value="ECO:0007669"/>
    <property type="project" value="UniProtKB-KW"/>
</dbReference>
<gene>
    <name evidence="12" type="primary">tig</name>
    <name evidence="18" type="ORF">AAH17_07220</name>
    <name evidence="19" type="ORF">AAH24_07985</name>
    <name evidence="17" type="ORF">BVH53_07410</name>
</gene>
<sequence>MEVKAKLLNTANAAAQTEVKASELNAKVENLAKKAAKNIKIDGFRKGKVPVAQVLKRYGKDLENDAKSEIFRDIVNESLKLIAKKSSDIIGEPMILKFDEKDGNIDIELEISFKPEVKVDGYEEIIPEYTTPKVTKKEIEEKINEFLKMIAPLEKVEKESLEKGDFAKFDFEGFVDGEAFEGGKAEGYLLEIGSGQFIPGFEDGMLGLKVGEQKDVNVTFPAEYGADHLAGKSAVFKVKLHEIQGKKAGKLDEETLKKLMPNEENPTAEQLEDRIKEQIRADKFQKLLNEDLKPKFADKAVEKFKFDLPNNIVEQEIDMQFRSAWGNFSEDEMKKFREDKEALKKQRETYKNEAIKSVQLTFIIDELAKQKGITVSDNELLQAVYFEAYRYGIDPKEHLESYKKQGMLPAVKMAMIEEKLFNNLFKSGNKEDKGE</sequence>
<keyword evidence="10 12" id="KW-0131">Cell cycle</keyword>
<dbReference type="Pfam" id="PF00254">
    <property type="entry name" value="FKBP_C"/>
    <property type="match status" value="1"/>
</dbReference>